<dbReference type="PANTHER" id="PTHR33347:SF1">
    <property type="entry name" value="PROTEIN SOB FIVE-LIKE 5"/>
    <property type="match status" value="1"/>
</dbReference>
<protein>
    <submittedName>
        <fullName evidence="8">Uncharacterized protein</fullName>
    </submittedName>
</protein>
<evidence type="ECO:0000256" key="4">
    <source>
        <dbReference type="ARBA" id="ARBA00022864"/>
    </source>
</evidence>
<reference evidence="8" key="2">
    <citation type="submission" date="2020-07" db="EMBL/GenBank/DDBJ databases">
        <authorList>
            <person name="Vera ALvarez R."/>
            <person name="Arias-Moreno D.M."/>
            <person name="Jimenez-Jacinto V."/>
            <person name="Jimenez-Bremont J.F."/>
            <person name="Swaminathan K."/>
            <person name="Moose S.P."/>
            <person name="Guerrero-Gonzalez M.L."/>
            <person name="Marino-Ramirez L."/>
            <person name="Landsman D."/>
            <person name="Rodriguez-Kessler M."/>
            <person name="Delgado-Sanchez P."/>
        </authorList>
    </citation>
    <scope>NUCLEOTIDE SEQUENCE</scope>
    <source>
        <tissue evidence="8">Cladode</tissue>
    </source>
</reference>
<keyword evidence="4" id="KW-0932">Cytokinin signaling pathway</keyword>
<feature type="region of interest" description="Disordered" evidence="7">
    <location>
        <begin position="71"/>
        <end position="102"/>
    </location>
</feature>
<evidence type="ECO:0000256" key="7">
    <source>
        <dbReference type="SAM" id="MobiDB-lite"/>
    </source>
</evidence>
<comment type="similarity">
    <text evidence="6">Belongs to the SOFL plant protein family.</text>
</comment>
<evidence type="ECO:0000256" key="3">
    <source>
        <dbReference type="ARBA" id="ARBA00022712"/>
    </source>
</evidence>
<keyword evidence="3" id="KW-0203">Cytokinin biosynthesis</keyword>
<dbReference type="GO" id="GO:0005737">
    <property type="term" value="C:cytoplasm"/>
    <property type="evidence" value="ECO:0007669"/>
    <property type="project" value="UniProtKB-SubCell"/>
</dbReference>
<sequence>MNTTSTSTASSSSSSEQCESGWTLYLDHSTQFHNNGAKPHHHRPEKIPCCEVHGEMYCDEDEEEEEDLSMVSDASSGPPHFEEAEDIYCGGGGRRRKRATSSEISGNVKLGRRRFEGEDFALDDTASSHPMMNVIFSSKKNGGVHCVENQASPITSFIDYSSQGFSATHFQVVVDSRKRR</sequence>
<organism evidence="8">
    <name type="scientific">Opuntia streptacantha</name>
    <name type="common">Prickly pear cactus</name>
    <name type="synonym">Opuntia cardona</name>
    <dbReference type="NCBI Taxonomy" id="393608"/>
    <lineage>
        <taxon>Eukaryota</taxon>
        <taxon>Viridiplantae</taxon>
        <taxon>Streptophyta</taxon>
        <taxon>Embryophyta</taxon>
        <taxon>Tracheophyta</taxon>
        <taxon>Spermatophyta</taxon>
        <taxon>Magnoliopsida</taxon>
        <taxon>eudicotyledons</taxon>
        <taxon>Gunneridae</taxon>
        <taxon>Pentapetalae</taxon>
        <taxon>Caryophyllales</taxon>
        <taxon>Cactineae</taxon>
        <taxon>Cactaceae</taxon>
        <taxon>Opuntioideae</taxon>
        <taxon>Opuntia</taxon>
    </lineage>
</organism>
<name>A0A7C9DHF7_OPUST</name>
<proteinExistence type="inferred from homology"/>
<dbReference type="InterPro" id="IPR044670">
    <property type="entry name" value="SOFL"/>
</dbReference>
<evidence type="ECO:0000256" key="6">
    <source>
        <dbReference type="ARBA" id="ARBA00024199"/>
    </source>
</evidence>
<evidence type="ECO:0000313" key="8">
    <source>
        <dbReference type="EMBL" id="MBA4642822.1"/>
    </source>
</evidence>
<dbReference type="EMBL" id="GISG01129928">
    <property type="protein sequence ID" value="MBA4642822.1"/>
    <property type="molecule type" value="Transcribed_RNA"/>
</dbReference>
<keyword evidence="5" id="KW-0539">Nucleus</keyword>
<reference evidence="8" key="1">
    <citation type="journal article" date="2013" name="J. Plant Res.">
        <title>Effect of fungi and light on seed germination of three Opuntia species from semiarid lands of central Mexico.</title>
        <authorList>
            <person name="Delgado-Sanchez P."/>
            <person name="Jimenez-Bremont J.F."/>
            <person name="Guerrero-Gonzalez Mde L."/>
            <person name="Flores J."/>
        </authorList>
    </citation>
    <scope>NUCLEOTIDE SEQUENCE</scope>
    <source>
        <tissue evidence="8">Cladode</tissue>
    </source>
</reference>
<dbReference type="GO" id="GO:0009736">
    <property type="term" value="P:cytokinin-activated signaling pathway"/>
    <property type="evidence" value="ECO:0007669"/>
    <property type="project" value="UniProtKB-KW"/>
</dbReference>
<evidence type="ECO:0000256" key="5">
    <source>
        <dbReference type="ARBA" id="ARBA00023242"/>
    </source>
</evidence>
<dbReference type="AlphaFoldDB" id="A0A7C9DHF7"/>
<comment type="subcellular location">
    <subcellularLocation>
        <location evidence="1">Cytoplasm</location>
    </subcellularLocation>
</comment>
<evidence type="ECO:0000256" key="2">
    <source>
        <dbReference type="ARBA" id="ARBA00022490"/>
    </source>
</evidence>
<evidence type="ECO:0000256" key="1">
    <source>
        <dbReference type="ARBA" id="ARBA00004496"/>
    </source>
</evidence>
<dbReference type="PANTHER" id="PTHR33347">
    <property type="entry name" value="OSJNBA0091C07.3 PROTEIN"/>
    <property type="match status" value="1"/>
</dbReference>
<accession>A0A7C9DHF7</accession>
<dbReference type="GO" id="GO:0009691">
    <property type="term" value="P:cytokinin biosynthetic process"/>
    <property type="evidence" value="ECO:0007669"/>
    <property type="project" value="UniProtKB-KW"/>
</dbReference>
<keyword evidence="2" id="KW-0963">Cytoplasm</keyword>